<evidence type="ECO:0000313" key="2">
    <source>
        <dbReference type="EMBL" id="EDY19125.1"/>
    </source>
</evidence>
<dbReference type="AlphaFoldDB" id="B4D314"/>
<reference evidence="2 3" key="1">
    <citation type="journal article" date="2011" name="J. Bacteriol.">
        <title>Genome sequence of Chthoniobacter flavus Ellin428, an aerobic heterotrophic soil bacterium.</title>
        <authorList>
            <person name="Kant R."/>
            <person name="van Passel M.W."/>
            <person name="Palva A."/>
            <person name="Lucas S."/>
            <person name="Lapidus A."/>
            <person name="Glavina Del Rio T."/>
            <person name="Dalin E."/>
            <person name="Tice H."/>
            <person name="Bruce D."/>
            <person name="Goodwin L."/>
            <person name="Pitluck S."/>
            <person name="Larimer F.W."/>
            <person name="Land M.L."/>
            <person name="Hauser L."/>
            <person name="Sangwan P."/>
            <person name="de Vos W.M."/>
            <person name="Janssen P.H."/>
            <person name="Smidt H."/>
        </authorList>
    </citation>
    <scope>NUCLEOTIDE SEQUENCE [LARGE SCALE GENOMIC DNA]</scope>
    <source>
        <strain evidence="2 3">Ellin428</strain>
    </source>
</reference>
<dbReference type="InParanoid" id="B4D314"/>
<evidence type="ECO:0000256" key="1">
    <source>
        <dbReference type="SAM" id="SignalP"/>
    </source>
</evidence>
<sequence length="424" mass="46756" precursor="true">MILTVMKTRLLLPALFIFTATALFAAEPDNGFTVHEWGTFTSVQGADGVQMDWNPLVAPELPRFVYDRAHAGSARIGGIVVAGKSSLVTRQRMETPVMYFYSDRPRVLDVAVRFPMGTITEWYPQESAAVPTVVSAPGKNPPALHWPKVEILTKEEAAQVTLPFDASGSHYYAARETDASLLRVREEKKPAEQEKFLFYRGVASFETPLAVRLGSSDPKQVSLANSGSEDLRNLFLYEVRADGSLSWLTLDRLGAGETFGMDLAKPTGTGADSLAEALRKALVGQGLYEKEAAAMVKTWESAWFAERGMRVLYLLPRAWTDRTLPLTVAPAPQKIERVMVARAEIITPAMEAALQGEIERYMAAQPEKRPKIIEETRALGFGRFANSVLRRVCSTSERSIQFQTLARELLQAASAPELKSAATN</sequence>
<proteinExistence type="predicted"/>
<protein>
    <submittedName>
        <fullName evidence="2">Uncharacterized protein</fullName>
    </submittedName>
</protein>
<comment type="caution">
    <text evidence="2">The sequence shown here is derived from an EMBL/GenBank/DDBJ whole genome shotgun (WGS) entry which is preliminary data.</text>
</comment>
<keyword evidence="3" id="KW-1185">Reference proteome</keyword>
<accession>B4D314</accession>
<gene>
    <name evidence="2" type="ORF">CfE428DRAFT_3302</name>
</gene>
<evidence type="ECO:0000313" key="3">
    <source>
        <dbReference type="Proteomes" id="UP000005824"/>
    </source>
</evidence>
<name>B4D314_9BACT</name>
<dbReference type="eggNOG" id="ENOG5030MD7">
    <property type="taxonomic scope" value="Bacteria"/>
</dbReference>
<feature type="signal peptide" evidence="1">
    <location>
        <begin position="1"/>
        <end position="25"/>
    </location>
</feature>
<feature type="chain" id="PRO_5002800459" evidence="1">
    <location>
        <begin position="26"/>
        <end position="424"/>
    </location>
</feature>
<keyword evidence="1" id="KW-0732">Signal</keyword>
<dbReference type="EMBL" id="ABVL01000009">
    <property type="protein sequence ID" value="EDY19125.1"/>
    <property type="molecule type" value="Genomic_DNA"/>
</dbReference>
<dbReference type="STRING" id="497964.CfE428DRAFT_3302"/>
<dbReference type="Proteomes" id="UP000005824">
    <property type="component" value="Unassembled WGS sequence"/>
</dbReference>
<organism evidence="2 3">
    <name type="scientific">Chthoniobacter flavus Ellin428</name>
    <dbReference type="NCBI Taxonomy" id="497964"/>
    <lineage>
        <taxon>Bacteria</taxon>
        <taxon>Pseudomonadati</taxon>
        <taxon>Verrucomicrobiota</taxon>
        <taxon>Spartobacteria</taxon>
        <taxon>Chthoniobacterales</taxon>
        <taxon>Chthoniobacteraceae</taxon>
        <taxon>Chthoniobacter</taxon>
    </lineage>
</organism>